<dbReference type="Gene3D" id="1.25.40.10">
    <property type="entry name" value="Tetratricopeptide repeat domain"/>
    <property type="match status" value="1"/>
</dbReference>
<dbReference type="OrthoDB" id="3699861at2"/>
<evidence type="ECO:0000256" key="2">
    <source>
        <dbReference type="SAM" id="MobiDB-lite"/>
    </source>
</evidence>
<keyword evidence="4" id="KW-1185">Reference proteome</keyword>
<dbReference type="RefSeq" id="WP_091087258.1">
    <property type="nucleotide sequence ID" value="NZ_FOHX01000010.1"/>
</dbReference>
<evidence type="ECO:0000256" key="1">
    <source>
        <dbReference type="PROSITE-ProRule" id="PRU00339"/>
    </source>
</evidence>
<dbReference type="InterPro" id="IPR011990">
    <property type="entry name" value="TPR-like_helical_dom_sf"/>
</dbReference>
<dbReference type="STRING" id="568860.SAMN05421811_11051"/>
<organism evidence="3 4">
    <name type="scientific">Nonomuraea wenchangensis</name>
    <dbReference type="NCBI Taxonomy" id="568860"/>
    <lineage>
        <taxon>Bacteria</taxon>
        <taxon>Bacillati</taxon>
        <taxon>Actinomycetota</taxon>
        <taxon>Actinomycetes</taxon>
        <taxon>Streptosporangiales</taxon>
        <taxon>Streptosporangiaceae</taxon>
        <taxon>Nonomuraea</taxon>
    </lineage>
</organism>
<sequence length="478" mass="51979">MSARSPVSARFKSVSTVRVTFQEPPDGSPEWPLPPDIPGGGPGLHGPLGLLYGPYLDLREPSYGALHAHGVALAFRNVEHGRPPFHWHQQVHPPAFRPLLARHLGAPRVALTSPREALTESGDGRTTRLLQWIDHVADLTVPRRVALAKLLVKLGFDRFALGLFCEQDTAGHQAEEGRADLAYVLGAARANLATGYALAPPGTAAGYWPADLLRLARTAPPGSRARLSAAMLLCVLFGKIAKDAAAVAHHAGVARAAFARLDTGGDAFHRDLTRSMMLRAVSFEPMMRGARAEVTAQLAEAEELARGLVAGTPERELLKEDNLAILMETRCREAQWLGDLDLAESRIRESAARNPLDPMRHMVLGEVLERRGKWREAAGAYERSAWLGPSTSPMAWFMAGRLRERLGEPEQAVSCYLSCLSIDPGAVSAGLRLSELLPRTGLPGLAVPCRDHLRETLRDQEPVAPAGPRRLWDERTAV</sequence>
<keyword evidence="1" id="KW-0802">TPR repeat</keyword>
<feature type="region of interest" description="Disordered" evidence="2">
    <location>
        <begin position="458"/>
        <end position="478"/>
    </location>
</feature>
<feature type="repeat" description="TPR" evidence="1">
    <location>
        <begin position="393"/>
        <end position="426"/>
    </location>
</feature>
<name>A0A1I0KW28_9ACTN</name>
<gene>
    <name evidence="3" type="ORF">SAMN05421811_11051</name>
</gene>
<dbReference type="AlphaFoldDB" id="A0A1I0KW28"/>
<dbReference type="PROSITE" id="PS50005">
    <property type="entry name" value="TPR"/>
    <property type="match status" value="1"/>
</dbReference>
<reference evidence="3 4" key="1">
    <citation type="submission" date="2016-10" db="EMBL/GenBank/DDBJ databases">
        <authorList>
            <person name="de Groot N.N."/>
        </authorList>
    </citation>
    <scope>NUCLEOTIDE SEQUENCE [LARGE SCALE GENOMIC DNA]</scope>
    <source>
        <strain evidence="3 4">CGMCC 4.5598</strain>
    </source>
</reference>
<evidence type="ECO:0000313" key="4">
    <source>
        <dbReference type="Proteomes" id="UP000199361"/>
    </source>
</evidence>
<evidence type="ECO:0000313" key="3">
    <source>
        <dbReference type="EMBL" id="SEU30210.1"/>
    </source>
</evidence>
<dbReference type="Proteomes" id="UP000199361">
    <property type="component" value="Unassembled WGS sequence"/>
</dbReference>
<dbReference type="SMART" id="SM00028">
    <property type="entry name" value="TPR"/>
    <property type="match status" value="2"/>
</dbReference>
<dbReference type="EMBL" id="FOHX01000010">
    <property type="protein sequence ID" value="SEU30210.1"/>
    <property type="molecule type" value="Genomic_DNA"/>
</dbReference>
<protein>
    <submittedName>
        <fullName evidence="3">Tetratricopeptide repeat-containing protein</fullName>
    </submittedName>
</protein>
<dbReference type="SUPFAM" id="SSF48452">
    <property type="entry name" value="TPR-like"/>
    <property type="match status" value="1"/>
</dbReference>
<proteinExistence type="predicted"/>
<dbReference type="Pfam" id="PF13176">
    <property type="entry name" value="TPR_7"/>
    <property type="match status" value="1"/>
</dbReference>
<accession>A0A1I0KW28</accession>
<dbReference type="InterPro" id="IPR019734">
    <property type="entry name" value="TPR_rpt"/>
</dbReference>